<organism evidence="1 2">
    <name type="scientific">Arthrobacter globiformis</name>
    <dbReference type="NCBI Taxonomy" id="1665"/>
    <lineage>
        <taxon>Bacteria</taxon>
        <taxon>Bacillati</taxon>
        <taxon>Actinomycetota</taxon>
        <taxon>Actinomycetes</taxon>
        <taxon>Micrococcales</taxon>
        <taxon>Micrococcaceae</taxon>
        <taxon>Arthrobacter</taxon>
    </lineage>
</organism>
<name>A0A328HJI0_ARTGO</name>
<sequence length="95" mass="10151">MADLIDFLEARIAEDEADARRGLETEGSAGPVVGWFTPGRVLSECAAKRTILGNVPLVTDVPTAIGATSEYVLMSLAAVYKDHPDYQEGWAVDGL</sequence>
<dbReference type="Pfam" id="PF19730">
    <property type="entry name" value="DUF6221"/>
    <property type="match status" value="1"/>
</dbReference>
<dbReference type="AlphaFoldDB" id="A0A328HJI0"/>
<protein>
    <submittedName>
        <fullName evidence="1">Uncharacterized protein</fullName>
    </submittedName>
</protein>
<accession>A0A328HJI0</accession>
<evidence type="ECO:0000313" key="1">
    <source>
        <dbReference type="EMBL" id="RAM38729.1"/>
    </source>
</evidence>
<evidence type="ECO:0000313" key="2">
    <source>
        <dbReference type="Proteomes" id="UP000249166"/>
    </source>
</evidence>
<reference evidence="1 2" key="1">
    <citation type="submission" date="2018-04" db="EMBL/GenBank/DDBJ databases">
        <title>Bacteria isolated from cave deposits of Manipur.</title>
        <authorList>
            <person name="Sahoo D."/>
            <person name="Sarangthem I."/>
            <person name="Nandeibam J."/>
        </authorList>
    </citation>
    <scope>NUCLEOTIDE SEQUENCE [LARGE SCALE GENOMIC DNA]</scope>
    <source>
        <strain evidence="2">mrc11</strain>
    </source>
</reference>
<dbReference type="OrthoDB" id="4290974at2"/>
<dbReference type="Proteomes" id="UP000249166">
    <property type="component" value="Unassembled WGS sequence"/>
</dbReference>
<dbReference type="InterPro" id="IPR046193">
    <property type="entry name" value="DUF6221"/>
</dbReference>
<dbReference type="RefSeq" id="WP_111902514.1">
    <property type="nucleotide sequence ID" value="NZ_QLNP01000038.1"/>
</dbReference>
<dbReference type="EMBL" id="QLNP01000038">
    <property type="protein sequence ID" value="RAM38729.1"/>
    <property type="molecule type" value="Genomic_DNA"/>
</dbReference>
<proteinExistence type="predicted"/>
<comment type="caution">
    <text evidence="1">The sequence shown here is derived from an EMBL/GenBank/DDBJ whole genome shotgun (WGS) entry which is preliminary data.</text>
</comment>
<gene>
    <name evidence="1" type="ORF">DBZ45_03140</name>
</gene>